<dbReference type="AlphaFoldDB" id="I4AGG4"/>
<dbReference type="SFLD" id="SFLDS00057">
    <property type="entry name" value="Glutaminase/Asparaginase"/>
    <property type="match status" value="1"/>
</dbReference>
<proteinExistence type="inferred from homology"/>
<dbReference type="Gene3D" id="3.40.50.40">
    <property type="match status" value="1"/>
</dbReference>
<evidence type="ECO:0000256" key="1">
    <source>
        <dbReference type="ARBA" id="ARBA00010518"/>
    </source>
</evidence>
<organism evidence="10 11">
    <name type="scientific">Bernardetia litoralis (strain ATCC 23117 / DSM 6794 / NBRC 15988 / NCIMB 1366 / Fx l1 / Sio-4)</name>
    <name type="common">Flexibacter litoralis</name>
    <dbReference type="NCBI Taxonomy" id="880071"/>
    <lineage>
        <taxon>Bacteria</taxon>
        <taxon>Pseudomonadati</taxon>
        <taxon>Bacteroidota</taxon>
        <taxon>Cytophagia</taxon>
        <taxon>Cytophagales</taxon>
        <taxon>Bernardetiaceae</taxon>
        <taxon>Bernardetia</taxon>
    </lineage>
</organism>
<dbReference type="OrthoDB" id="9788068at2"/>
<sequence>MLLDQYNIIKLRTAADEDCKTSILVIYTGGTIGMDYDENGSLVPFDFEVLLEKVPELTRFKFWLTMLVPFEPIDSSNMGTEHWLSMAWLIEELYDEFDGFVILHGTDTMAYSASAMSFLLQKLAKPVILTGAQIPISAHRTDARENLIGALEIASMQESRQQKIIIEDGSEVIKEQNVALVPEVCIYFDNLLLRGNRSKKVQTLNFTAFESQNYPHLAEAGIFINYTKSAILPIPRGNLDFKSAMDDNVILWKIHPSMNPKYYLPMLENENLKGVVLESFGSGNIPTEKWIIDVLEKITKRGVIVVNVSQCAGGYVLQGHYETSHALTQIGIISGNDLTSESALTKLMYLFGNYDNRTEKEKIIELLQTPLCGEMTLF</sequence>
<keyword evidence="3 10" id="KW-0378">Hydrolase</keyword>
<evidence type="ECO:0000256" key="2">
    <source>
        <dbReference type="ARBA" id="ARBA00012920"/>
    </source>
</evidence>
<dbReference type="PATRIC" id="fig|880071.3.peg.550"/>
<dbReference type="PROSITE" id="PS51732">
    <property type="entry name" value="ASN_GLN_ASE_3"/>
    <property type="match status" value="1"/>
</dbReference>
<reference evidence="11" key="1">
    <citation type="submission" date="2012-06" db="EMBL/GenBank/DDBJ databases">
        <title>The complete genome of Flexibacter litoralis DSM 6794.</title>
        <authorList>
            <person name="Lucas S."/>
            <person name="Copeland A."/>
            <person name="Lapidus A."/>
            <person name="Glavina del Rio T."/>
            <person name="Dalin E."/>
            <person name="Tice H."/>
            <person name="Bruce D."/>
            <person name="Goodwin L."/>
            <person name="Pitluck S."/>
            <person name="Peters L."/>
            <person name="Ovchinnikova G."/>
            <person name="Lu M."/>
            <person name="Kyrpides N."/>
            <person name="Mavromatis K."/>
            <person name="Ivanova N."/>
            <person name="Brettin T."/>
            <person name="Detter J.C."/>
            <person name="Han C."/>
            <person name="Larimer F."/>
            <person name="Land M."/>
            <person name="Hauser L."/>
            <person name="Markowitz V."/>
            <person name="Cheng J.-F."/>
            <person name="Hugenholtz P."/>
            <person name="Woyke T."/>
            <person name="Wu D."/>
            <person name="Spring S."/>
            <person name="Lang E."/>
            <person name="Kopitz M."/>
            <person name="Brambilla E."/>
            <person name="Klenk H.-P."/>
            <person name="Eisen J.A."/>
        </authorList>
    </citation>
    <scope>NUCLEOTIDE SEQUENCE [LARGE SCALE GENOMIC DNA]</scope>
    <source>
        <strain evidence="11">ATCC 23117 / DSM 6794 / NBRC 15988 / NCIMB 1366 / Sio-4</strain>
    </source>
</reference>
<dbReference type="InterPro" id="IPR020827">
    <property type="entry name" value="Asparaginase/glutaminase_AS1"/>
</dbReference>
<evidence type="ECO:0000256" key="7">
    <source>
        <dbReference type="PROSITE-ProRule" id="PRU10100"/>
    </source>
</evidence>
<dbReference type="SUPFAM" id="SSF53774">
    <property type="entry name" value="Glutaminase/Asparaginase"/>
    <property type="match status" value="1"/>
</dbReference>
<feature type="active site" evidence="6">
    <location>
        <position position="31"/>
    </location>
</feature>
<dbReference type="KEGG" id="fli:Fleli_0583"/>
<evidence type="ECO:0000256" key="3">
    <source>
        <dbReference type="ARBA" id="ARBA00022801"/>
    </source>
</evidence>
<feature type="active site" description="O-isoaspartyl threonine intermediate" evidence="4">
    <location>
        <position position="31"/>
    </location>
</feature>
<evidence type="ECO:0000313" key="10">
    <source>
        <dbReference type="EMBL" id="AFM03049.1"/>
    </source>
</evidence>
<dbReference type="NCBIfam" id="TIGR00519">
    <property type="entry name" value="asnASE_I"/>
    <property type="match status" value="1"/>
</dbReference>
<dbReference type="PROSITE" id="PS00144">
    <property type="entry name" value="ASN_GLN_ASE_1"/>
    <property type="match status" value="1"/>
</dbReference>
<dbReference type="PANTHER" id="PTHR11707:SF28">
    <property type="entry name" value="60 KDA LYSOPHOSPHOLIPASE"/>
    <property type="match status" value="1"/>
</dbReference>
<keyword evidence="11" id="KW-1185">Reference proteome</keyword>
<dbReference type="PRINTS" id="PR00139">
    <property type="entry name" value="ASNGLNASE"/>
</dbReference>
<dbReference type="InterPro" id="IPR006034">
    <property type="entry name" value="Asparaginase/glutaminase-like"/>
</dbReference>
<evidence type="ECO:0000256" key="6">
    <source>
        <dbReference type="PROSITE-ProRule" id="PRU10099"/>
    </source>
</evidence>
<dbReference type="eggNOG" id="COG0252">
    <property type="taxonomic scope" value="Bacteria"/>
</dbReference>
<protein>
    <recommendedName>
        <fullName evidence="2">asparaginase</fullName>
        <ecNumber evidence="2">3.5.1.1</ecNumber>
    </recommendedName>
</protein>
<dbReference type="PROSITE" id="PS00917">
    <property type="entry name" value="ASN_GLN_ASE_2"/>
    <property type="match status" value="1"/>
</dbReference>
<dbReference type="InterPro" id="IPR027473">
    <property type="entry name" value="L-asparaginase_C"/>
</dbReference>
<feature type="binding site" evidence="5">
    <location>
        <begin position="106"/>
        <end position="107"/>
    </location>
    <ligand>
        <name>substrate</name>
    </ligand>
</feature>
<feature type="domain" description="L-asparaginase N-terminal" evidence="8">
    <location>
        <begin position="23"/>
        <end position="166"/>
    </location>
</feature>
<dbReference type="InterPro" id="IPR027474">
    <property type="entry name" value="L-asparaginase_N"/>
</dbReference>
<dbReference type="InterPro" id="IPR041725">
    <property type="entry name" value="L-asparaginase_I"/>
</dbReference>
<evidence type="ECO:0000259" key="8">
    <source>
        <dbReference type="Pfam" id="PF00710"/>
    </source>
</evidence>
<evidence type="ECO:0000256" key="5">
    <source>
        <dbReference type="PIRSR" id="PIRSR001220-2"/>
    </source>
</evidence>
<feature type="active site" evidence="7">
    <location>
        <position position="106"/>
    </location>
</feature>
<dbReference type="Pfam" id="PF00710">
    <property type="entry name" value="Asparaginase"/>
    <property type="match status" value="2"/>
</dbReference>
<comment type="similarity">
    <text evidence="1">Belongs to the asparaginase 1 family.</text>
</comment>
<dbReference type="HOGENOM" id="CLU_019134_2_2_10"/>
<dbReference type="FunFam" id="3.40.50.40:FF:000001">
    <property type="entry name" value="L-asparaginase 1"/>
    <property type="match status" value="1"/>
</dbReference>
<feature type="domain" description="L-asparaginase N-terminal" evidence="8">
    <location>
        <begin position="179"/>
        <end position="228"/>
    </location>
</feature>
<evidence type="ECO:0000256" key="4">
    <source>
        <dbReference type="PIRSR" id="PIRSR001220-1"/>
    </source>
</evidence>
<feature type="binding site" evidence="5">
    <location>
        <position position="75"/>
    </location>
    <ligand>
        <name>substrate</name>
    </ligand>
</feature>
<dbReference type="PIRSF" id="PIRSF001220">
    <property type="entry name" value="L-ASNase_gatD"/>
    <property type="match status" value="1"/>
</dbReference>
<evidence type="ECO:0000313" key="11">
    <source>
        <dbReference type="Proteomes" id="UP000006054"/>
    </source>
</evidence>
<dbReference type="GO" id="GO:0004067">
    <property type="term" value="F:asparaginase activity"/>
    <property type="evidence" value="ECO:0007669"/>
    <property type="project" value="UniProtKB-UniRule"/>
</dbReference>
<evidence type="ECO:0000259" key="9">
    <source>
        <dbReference type="Pfam" id="PF17763"/>
    </source>
</evidence>
<dbReference type="Proteomes" id="UP000006054">
    <property type="component" value="Chromosome"/>
</dbReference>
<dbReference type="Pfam" id="PF17763">
    <property type="entry name" value="Asparaginase_C"/>
    <property type="match status" value="1"/>
</dbReference>
<dbReference type="Gene3D" id="3.40.50.1170">
    <property type="entry name" value="L-asparaginase, N-terminal domain"/>
    <property type="match status" value="1"/>
</dbReference>
<dbReference type="InterPro" id="IPR036152">
    <property type="entry name" value="Asp/glu_Ase-like_sf"/>
</dbReference>
<dbReference type="STRING" id="880071.Fleli_0583"/>
<dbReference type="PANTHER" id="PTHR11707">
    <property type="entry name" value="L-ASPARAGINASE"/>
    <property type="match status" value="1"/>
</dbReference>
<dbReference type="InterPro" id="IPR027475">
    <property type="entry name" value="Asparaginase/glutaminase_AS2"/>
</dbReference>
<dbReference type="RefSeq" id="WP_014796509.1">
    <property type="nucleotide sequence ID" value="NC_018018.1"/>
</dbReference>
<dbReference type="EMBL" id="CP003345">
    <property type="protein sequence ID" value="AFM03049.1"/>
    <property type="molecule type" value="Genomic_DNA"/>
</dbReference>
<gene>
    <name evidence="10" type="ordered locus">Fleli_0583</name>
</gene>
<dbReference type="SMART" id="SM00870">
    <property type="entry name" value="Asparaginase"/>
    <property type="match status" value="1"/>
</dbReference>
<dbReference type="InterPro" id="IPR037152">
    <property type="entry name" value="L-asparaginase_N_sf"/>
</dbReference>
<feature type="domain" description="Asparaginase/glutaminase C-terminal" evidence="9">
    <location>
        <begin position="248"/>
        <end position="363"/>
    </location>
</feature>
<dbReference type="CDD" id="cd08963">
    <property type="entry name" value="L-asparaginase_I"/>
    <property type="match status" value="1"/>
</dbReference>
<dbReference type="GO" id="GO:0009066">
    <property type="term" value="P:aspartate family amino acid metabolic process"/>
    <property type="evidence" value="ECO:0007669"/>
    <property type="project" value="UniProtKB-ARBA"/>
</dbReference>
<dbReference type="InterPro" id="IPR040919">
    <property type="entry name" value="Asparaginase_C"/>
</dbReference>
<name>I4AGG4_BERLS</name>
<dbReference type="InterPro" id="IPR006033">
    <property type="entry name" value="AsnA_fam"/>
</dbReference>
<accession>I4AGG4</accession>
<dbReference type="PIRSF" id="PIRSF500176">
    <property type="entry name" value="L_ASNase"/>
    <property type="match status" value="1"/>
</dbReference>
<dbReference type="EC" id="3.5.1.1" evidence="2"/>